<dbReference type="Gene3D" id="2.120.10.30">
    <property type="entry name" value="TolB, C-terminal domain"/>
    <property type="match status" value="1"/>
</dbReference>
<gene>
    <name evidence="2" type="ORF">ENP86_10535</name>
</gene>
<evidence type="ECO:0000313" key="2">
    <source>
        <dbReference type="EMBL" id="HDY59963.1"/>
    </source>
</evidence>
<name>A0A7V0Z7F5_UNCW3</name>
<dbReference type="AlphaFoldDB" id="A0A7V0Z7F5"/>
<feature type="signal peptide" evidence="1">
    <location>
        <begin position="1"/>
        <end position="22"/>
    </location>
</feature>
<comment type="caution">
    <text evidence="2">The sequence shown here is derived from an EMBL/GenBank/DDBJ whole genome shotgun (WGS) entry which is preliminary data.</text>
</comment>
<reference evidence="2" key="1">
    <citation type="journal article" date="2020" name="mSystems">
        <title>Genome- and Community-Level Interaction Insights into Carbon Utilization and Element Cycling Functions of Hydrothermarchaeota in Hydrothermal Sediment.</title>
        <authorList>
            <person name="Zhou Z."/>
            <person name="Liu Y."/>
            <person name="Xu W."/>
            <person name="Pan J."/>
            <person name="Luo Z.H."/>
            <person name="Li M."/>
        </authorList>
    </citation>
    <scope>NUCLEOTIDE SEQUENCE [LARGE SCALE GENOMIC DNA]</scope>
    <source>
        <strain evidence="2">SpSt-258</strain>
    </source>
</reference>
<evidence type="ECO:0008006" key="3">
    <source>
        <dbReference type="Google" id="ProtNLM"/>
    </source>
</evidence>
<evidence type="ECO:0000256" key="1">
    <source>
        <dbReference type="SAM" id="SignalP"/>
    </source>
</evidence>
<dbReference type="SUPFAM" id="SSF63825">
    <property type="entry name" value="YWTD domain"/>
    <property type="match status" value="1"/>
</dbReference>
<protein>
    <recommendedName>
        <fullName evidence="3">SMP-30/Gluconolactonase/LRE-like region domain-containing protein</fullName>
    </recommendedName>
</protein>
<sequence length="256" mass="28907">MVKKIIFLSLVLIVITTSTSFASGERYWLKGVYPQGTYGITYNPNTNRIYYVNYTTQVIYIASSDSFVTSYGTIPAPNNDSGCVDLKYCAYDNTFWVLNKRHKVVYKINTSGTVLRSFSVSSIDYPCGLAWNNTNRQIYISDRRTNGGQTQYIYCLDTMGGIIRQMNHPYQGAWYGARCLDYVPAQGANPAHLLNAYTFFNSSSTLDSAGVFALNPLNCQVINFFRLYPADSCNIRGVVRAPRDGTYWLTLYQYGT</sequence>
<proteinExistence type="predicted"/>
<keyword evidence="1" id="KW-0732">Signal</keyword>
<accession>A0A7V0Z7F5</accession>
<dbReference type="EMBL" id="DSKY01000022">
    <property type="protein sequence ID" value="HDY59963.1"/>
    <property type="molecule type" value="Genomic_DNA"/>
</dbReference>
<dbReference type="InterPro" id="IPR011042">
    <property type="entry name" value="6-blade_b-propeller_TolB-like"/>
</dbReference>
<organism evidence="2">
    <name type="scientific">candidate division WOR-3 bacterium</name>
    <dbReference type="NCBI Taxonomy" id="2052148"/>
    <lineage>
        <taxon>Bacteria</taxon>
        <taxon>Bacteria division WOR-3</taxon>
    </lineage>
</organism>
<feature type="chain" id="PRO_5031393705" description="SMP-30/Gluconolactonase/LRE-like region domain-containing protein" evidence="1">
    <location>
        <begin position="23"/>
        <end position="256"/>
    </location>
</feature>